<organism evidence="1 2">
    <name type="scientific">Dictyobacter vulcani</name>
    <dbReference type="NCBI Taxonomy" id="2607529"/>
    <lineage>
        <taxon>Bacteria</taxon>
        <taxon>Bacillati</taxon>
        <taxon>Chloroflexota</taxon>
        <taxon>Ktedonobacteria</taxon>
        <taxon>Ktedonobacterales</taxon>
        <taxon>Dictyobacteraceae</taxon>
        <taxon>Dictyobacter</taxon>
    </lineage>
</organism>
<name>A0A5J4KCT2_9CHLR</name>
<evidence type="ECO:0000313" key="1">
    <source>
        <dbReference type="EMBL" id="GER86714.1"/>
    </source>
</evidence>
<dbReference type="RefSeq" id="WP_151754801.1">
    <property type="nucleotide sequence ID" value="NZ_BKZW01000001.1"/>
</dbReference>
<evidence type="ECO:0008006" key="3">
    <source>
        <dbReference type="Google" id="ProtNLM"/>
    </source>
</evidence>
<accession>A0A5J4KCT2</accession>
<gene>
    <name evidence="1" type="ORF">KDW_08760</name>
</gene>
<reference evidence="1 2" key="1">
    <citation type="submission" date="2019-10" db="EMBL/GenBank/DDBJ databases">
        <title>Dictyobacter vulcani sp. nov., within the class Ktedonobacteria, isolated from soil of volcanic Mt. Zao.</title>
        <authorList>
            <person name="Zheng Y."/>
            <person name="Wang C.M."/>
            <person name="Sakai Y."/>
            <person name="Abe K."/>
            <person name="Yokota A."/>
            <person name="Yabe S."/>
        </authorList>
    </citation>
    <scope>NUCLEOTIDE SEQUENCE [LARGE SCALE GENOMIC DNA]</scope>
    <source>
        <strain evidence="1 2">W12</strain>
    </source>
</reference>
<evidence type="ECO:0000313" key="2">
    <source>
        <dbReference type="Proteomes" id="UP000326912"/>
    </source>
</evidence>
<dbReference type="Pfam" id="PF20092">
    <property type="entry name" value="DUF6483"/>
    <property type="match status" value="1"/>
</dbReference>
<keyword evidence="2" id="KW-1185">Reference proteome</keyword>
<dbReference type="AlphaFoldDB" id="A0A5J4KCT2"/>
<proteinExistence type="predicted"/>
<dbReference type="Proteomes" id="UP000326912">
    <property type="component" value="Unassembled WGS sequence"/>
</dbReference>
<dbReference type="InterPro" id="IPR045507">
    <property type="entry name" value="DUF6483"/>
</dbReference>
<dbReference type="EMBL" id="BKZW01000001">
    <property type="protein sequence ID" value="GER86714.1"/>
    <property type="molecule type" value="Genomic_DNA"/>
</dbReference>
<comment type="caution">
    <text evidence="1">The sequence shown here is derived from an EMBL/GenBank/DDBJ whole genome shotgun (WGS) entry which is preliminary data.</text>
</comment>
<protein>
    <recommendedName>
        <fullName evidence="3">Bacterial transcriptional activator domain-containing protein</fullName>
    </recommendedName>
</protein>
<sequence>MINKDYILRLAEQIGYEISILLRLRKRNQYEDELLAIDNLLLKYTGMTSRFINSLSDEMLLQSLSPLGKLNVDAGLWIASLLKEEGAAYDALHNSHESYYRYTKSLYLLLELLYQEHVPFDSELYQETTDLIAKLTDFELPEQLEPKLFRYYEQRGMYAQAENILFDYLEHHPSKDMLEAGHAFYERLQKKNTADLELGNFSQEEVLEGIEQLNQFTI</sequence>